<dbReference type="Proteomes" id="UP001303046">
    <property type="component" value="Unassembled WGS sequence"/>
</dbReference>
<organism evidence="1 2">
    <name type="scientific">Necator americanus</name>
    <name type="common">Human hookworm</name>
    <dbReference type="NCBI Taxonomy" id="51031"/>
    <lineage>
        <taxon>Eukaryota</taxon>
        <taxon>Metazoa</taxon>
        <taxon>Ecdysozoa</taxon>
        <taxon>Nematoda</taxon>
        <taxon>Chromadorea</taxon>
        <taxon>Rhabditida</taxon>
        <taxon>Rhabditina</taxon>
        <taxon>Rhabditomorpha</taxon>
        <taxon>Strongyloidea</taxon>
        <taxon>Ancylostomatidae</taxon>
        <taxon>Bunostominae</taxon>
        <taxon>Necator</taxon>
    </lineage>
</organism>
<gene>
    <name evidence="1" type="primary">Necator_chrIV.g14150</name>
    <name evidence="1" type="ORF">RB195_000856</name>
</gene>
<keyword evidence="2" id="KW-1185">Reference proteome</keyword>
<reference evidence="1 2" key="1">
    <citation type="submission" date="2023-08" db="EMBL/GenBank/DDBJ databases">
        <title>A Necator americanus chromosomal reference genome.</title>
        <authorList>
            <person name="Ilik V."/>
            <person name="Petrzelkova K.J."/>
            <person name="Pardy F."/>
            <person name="Fuh T."/>
            <person name="Niatou-Singa F.S."/>
            <person name="Gouil Q."/>
            <person name="Baker L."/>
            <person name="Ritchie M.E."/>
            <person name="Jex A.R."/>
            <person name="Gazzola D."/>
            <person name="Li H."/>
            <person name="Toshio Fujiwara R."/>
            <person name="Zhan B."/>
            <person name="Aroian R.V."/>
            <person name="Pafco B."/>
            <person name="Schwarz E.M."/>
        </authorList>
    </citation>
    <scope>NUCLEOTIDE SEQUENCE [LARGE SCALE GENOMIC DNA]</scope>
    <source>
        <strain evidence="1 2">Aroian</strain>
        <tissue evidence="1">Whole animal</tissue>
    </source>
</reference>
<dbReference type="EMBL" id="JAVFWL010000004">
    <property type="protein sequence ID" value="KAK6747900.1"/>
    <property type="molecule type" value="Genomic_DNA"/>
</dbReference>
<proteinExistence type="predicted"/>
<accession>A0ABR1DDC1</accession>
<comment type="caution">
    <text evidence="1">The sequence shown here is derived from an EMBL/GenBank/DDBJ whole genome shotgun (WGS) entry which is preliminary data.</text>
</comment>
<evidence type="ECO:0000313" key="1">
    <source>
        <dbReference type="EMBL" id="KAK6747900.1"/>
    </source>
</evidence>
<evidence type="ECO:0000313" key="2">
    <source>
        <dbReference type="Proteomes" id="UP001303046"/>
    </source>
</evidence>
<protein>
    <submittedName>
        <fullName evidence="1">Uncharacterized protein</fullName>
    </submittedName>
</protein>
<sequence length="244" mass="27597">MRLGFLSFEAAFDSPLRGFLNALRADEVPEPFLFNSGINDITRETEDQCRAHIILAPSGRALTDFEYANDIRGKRDYVYVLTTARCGSHRDLERKSGWTDIRSNSPPRCAKATSAFNSLTKCLWSTPITNEVKLRVYLSAIRPFMMYGSETWAALSTVMERLDCAKRKLLRRLLGCLWPRNMEKRQMEQLSQLIEKDEQSYVQSFTSAKMRVIASGEDMSSPTKSCHNVIYVISDGLDGRGSAG</sequence>
<name>A0ABR1DDC1_NECAM</name>